<dbReference type="GO" id="GO:0005524">
    <property type="term" value="F:ATP binding"/>
    <property type="evidence" value="ECO:0007669"/>
    <property type="project" value="UniProtKB-KW"/>
</dbReference>
<dbReference type="Gene3D" id="3.30.200.20">
    <property type="entry name" value="Phosphorylase Kinase, domain 1"/>
    <property type="match status" value="1"/>
</dbReference>
<reference evidence="7 8" key="1">
    <citation type="journal article" date="2014" name="PLoS Genet.">
        <title>Analysis of the Phlebiopsis gigantea genome, transcriptome and secretome provides insight into its pioneer colonization strategies of wood.</title>
        <authorList>
            <person name="Hori C."/>
            <person name="Ishida T."/>
            <person name="Igarashi K."/>
            <person name="Samejima M."/>
            <person name="Suzuki H."/>
            <person name="Master E."/>
            <person name="Ferreira P."/>
            <person name="Ruiz-Duenas F.J."/>
            <person name="Held B."/>
            <person name="Canessa P."/>
            <person name="Larrondo L.F."/>
            <person name="Schmoll M."/>
            <person name="Druzhinina I.S."/>
            <person name="Kubicek C.P."/>
            <person name="Gaskell J.A."/>
            <person name="Kersten P."/>
            <person name="St John F."/>
            <person name="Glasner J."/>
            <person name="Sabat G."/>
            <person name="Splinter BonDurant S."/>
            <person name="Syed K."/>
            <person name="Yadav J."/>
            <person name="Mgbeahuruike A.C."/>
            <person name="Kovalchuk A."/>
            <person name="Asiegbu F.O."/>
            <person name="Lackner G."/>
            <person name="Hoffmeister D."/>
            <person name="Rencoret J."/>
            <person name="Gutierrez A."/>
            <person name="Sun H."/>
            <person name="Lindquist E."/>
            <person name="Barry K."/>
            <person name="Riley R."/>
            <person name="Grigoriev I.V."/>
            <person name="Henrissat B."/>
            <person name="Kues U."/>
            <person name="Berka R.M."/>
            <person name="Martinez A.T."/>
            <person name="Covert S.F."/>
            <person name="Blanchette R.A."/>
            <person name="Cullen D."/>
        </authorList>
    </citation>
    <scope>NUCLEOTIDE SEQUENCE [LARGE SCALE GENOMIC DNA]</scope>
    <source>
        <strain evidence="7 8">11061_1 CR5-6</strain>
    </source>
</reference>
<evidence type="ECO:0000256" key="4">
    <source>
        <dbReference type="ARBA" id="ARBA00022840"/>
    </source>
</evidence>
<protein>
    <recommendedName>
        <fullName evidence="6">Protein kinase domain-containing protein</fullName>
    </recommendedName>
</protein>
<sequence length="433" mass="47965">MQTDKTNKRSQRILPPRTPPEKITRMLEEHFPEHDVDEPIVDVGRRVVPPATATTGSCVRGPRGENKTSIRALTEEHRLGRMDHHDSSARKRAVKLWKHKDPVEPVETAQNDAQDHVRDSPVSARRALTAVLALFRWVRGELIGQGTRSTVYLALNATNGEMIAAKQVEISRTAGGPQHTSAMEALMRESKTLKDLDHSNIVQYIGFEVAPLFMSIFLEYIPGGSLAECLKLHGKIGNEEVIKSFTGHILDGIEYLHSRKIVHGNLQPKIVLIDMRGVCKISSFGRSRNIGDAHAAAVDIPPHVSWAAPELIDSNRTIYGPKADVWSLGCIVFEMWTGRCPWDGNDAAAILLQGRLISQATPYTLYSSADSSSQVYRTQQGPPLPSDIALSHLAEDFQQKCFKINSAERSTAADMRQHAYLVPLAGWSFTGFT</sequence>
<keyword evidence="8" id="KW-1185">Reference proteome</keyword>
<accession>A0A0C3NC63</accession>
<dbReference type="AlphaFoldDB" id="A0A0C3NC63"/>
<dbReference type="HOGENOM" id="CLU_000288_63_23_1"/>
<dbReference type="STRING" id="745531.A0A0C3NC63"/>
<dbReference type="Proteomes" id="UP000053257">
    <property type="component" value="Unassembled WGS sequence"/>
</dbReference>
<name>A0A0C3NC63_PHLG1</name>
<dbReference type="PANTHER" id="PTHR48016:SF48">
    <property type="entry name" value="SERINE_THREONINE-PROTEIN KINASE BCK1_SLK1_SSP31"/>
    <property type="match status" value="1"/>
</dbReference>
<dbReference type="OrthoDB" id="266718at2759"/>
<evidence type="ECO:0000256" key="3">
    <source>
        <dbReference type="ARBA" id="ARBA00022777"/>
    </source>
</evidence>
<gene>
    <name evidence="7" type="ORF">PHLGIDRAFT_79641</name>
</gene>
<feature type="region of interest" description="Disordered" evidence="5">
    <location>
        <begin position="1"/>
        <end position="21"/>
    </location>
</feature>
<dbReference type="InterPro" id="IPR050538">
    <property type="entry name" value="MAP_kinase_kinase_kinase"/>
</dbReference>
<dbReference type="InterPro" id="IPR000719">
    <property type="entry name" value="Prot_kinase_dom"/>
</dbReference>
<evidence type="ECO:0000313" key="8">
    <source>
        <dbReference type="Proteomes" id="UP000053257"/>
    </source>
</evidence>
<dbReference type="SUPFAM" id="SSF56112">
    <property type="entry name" value="Protein kinase-like (PK-like)"/>
    <property type="match status" value="1"/>
</dbReference>
<keyword evidence="4" id="KW-0067">ATP-binding</keyword>
<keyword evidence="1" id="KW-0808">Transferase</keyword>
<evidence type="ECO:0000256" key="2">
    <source>
        <dbReference type="ARBA" id="ARBA00022741"/>
    </source>
</evidence>
<evidence type="ECO:0000256" key="1">
    <source>
        <dbReference type="ARBA" id="ARBA00022679"/>
    </source>
</evidence>
<organism evidence="7 8">
    <name type="scientific">Phlebiopsis gigantea (strain 11061_1 CR5-6)</name>
    <name type="common">White-rot fungus</name>
    <name type="synonym">Peniophora gigantea</name>
    <dbReference type="NCBI Taxonomy" id="745531"/>
    <lineage>
        <taxon>Eukaryota</taxon>
        <taxon>Fungi</taxon>
        <taxon>Dikarya</taxon>
        <taxon>Basidiomycota</taxon>
        <taxon>Agaricomycotina</taxon>
        <taxon>Agaricomycetes</taxon>
        <taxon>Polyporales</taxon>
        <taxon>Phanerochaetaceae</taxon>
        <taxon>Phlebiopsis</taxon>
    </lineage>
</organism>
<keyword evidence="3" id="KW-0418">Kinase</keyword>
<proteinExistence type="predicted"/>
<dbReference type="EMBL" id="KN840704">
    <property type="protein sequence ID" value="KIP02094.1"/>
    <property type="molecule type" value="Genomic_DNA"/>
</dbReference>
<dbReference type="Gene3D" id="1.10.510.10">
    <property type="entry name" value="Transferase(Phosphotransferase) domain 1"/>
    <property type="match status" value="1"/>
</dbReference>
<dbReference type="PANTHER" id="PTHR48016">
    <property type="entry name" value="MAP KINASE KINASE KINASE SSK2-RELATED-RELATED"/>
    <property type="match status" value="1"/>
</dbReference>
<dbReference type="GO" id="GO:0000165">
    <property type="term" value="P:MAPK cascade"/>
    <property type="evidence" value="ECO:0007669"/>
    <property type="project" value="UniProtKB-ARBA"/>
</dbReference>
<feature type="domain" description="Protein kinase" evidence="6">
    <location>
        <begin position="137"/>
        <end position="421"/>
    </location>
</feature>
<evidence type="ECO:0000313" key="7">
    <source>
        <dbReference type="EMBL" id="KIP02094.1"/>
    </source>
</evidence>
<dbReference type="GO" id="GO:0004672">
    <property type="term" value="F:protein kinase activity"/>
    <property type="evidence" value="ECO:0007669"/>
    <property type="project" value="InterPro"/>
</dbReference>
<dbReference type="PROSITE" id="PS50011">
    <property type="entry name" value="PROTEIN_KINASE_DOM"/>
    <property type="match status" value="1"/>
</dbReference>
<dbReference type="Pfam" id="PF00069">
    <property type="entry name" value="Pkinase"/>
    <property type="match status" value="1"/>
</dbReference>
<evidence type="ECO:0000256" key="5">
    <source>
        <dbReference type="SAM" id="MobiDB-lite"/>
    </source>
</evidence>
<keyword evidence="2" id="KW-0547">Nucleotide-binding</keyword>
<dbReference type="InterPro" id="IPR011009">
    <property type="entry name" value="Kinase-like_dom_sf"/>
</dbReference>
<evidence type="ECO:0000259" key="6">
    <source>
        <dbReference type="PROSITE" id="PS50011"/>
    </source>
</evidence>